<evidence type="ECO:0000313" key="2">
    <source>
        <dbReference type="EMBL" id="KGT79808.1"/>
    </source>
</evidence>
<dbReference type="RefSeq" id="WP_041955034.1">
    <property type="nucleotide sequence ID" value="NZ_JRPN01000006.1"/>
</dbReference>
<dbReference type="EMBL" id="JRPN01000006">
    <property type="protein sequence ID" value="KGT79808.1"/>
    <property type="molecule type" value="Genomic_DNA"/>
</dbReference>
<dbReference type="Proteomes" id="UP000030377">
    <property type="component" value="Unassembled WGS sequence"/>
</dbReference>
<sequence length="257" mass="27289">MAGVKQARDGAVGILTLDEPASLNAMTPDLLGALAAAVAEMTGDADVRALVLTGAGRGFCSGQNLKASEALGDDIAAGVMRFYWPAFKALRECRVPVVVAVNGVAAGGGFSLAMAGDMIVAARSASFIQVFSRIALVPDLGSTWLLPRLVGRQRALELMLLNEPLTAERAQEIGLVRQVVDDAKLTDEALALARRLADGPTRALVATRALVEESEHADYEAQFRREIEVQATIRKSADAIEGRTAFVEKRKAKFTGR</sequence>
<dbReference type="FunFam" id="3.90.226.10:FF:000071">
    <property type="entry name" value="Putative enoyl-CoA hydratase PaaB"/>
    <property type="match status" value="1"/>
</dbReference>
<evidence type="ECO:0000313" key="3">
    <source>
        <dbReference type="Proteomes" id="UP000030377"/>
    </source>
</evidence>
<dbReference type="SUPFAM" id="SSF52096">
    <property type="entry name" value="ClpP/crotonase"/>
    <property type="match status" value="1"/>
</dbReference>
<dbReference type="Gene3D" id="1.10.12.10">
    <property type="entry name" value="Lyase 2-enoyl-coa Hydratase, Chain A, domain 2"/>
    <property type="match status" value="1"/>
</dbReference>
<dbReference type="Pfam" id="PF00378">
    <property type="entry name" value="ECH_1"/>
    <property type="match status" value="1"/>
</dbReference>
<comment type="caution">
    <text evidence="2">The sequence shown here is derived from an EMBL/GenBank/DDBJ whole genome shotgun (WGS) entry which is preliminary data.</text>
</comment>
<dbReference type="Gene3D" id="3.90.226.10">
    <property type="entry name" value="2-enoyl-CoA Hydratase, Chain A, domain 1"/>
    <property type="match status" value="1"/>
</dbReference>
<name>A0A0A3Z1M8_BRAJP</name>
<dbReference type="GO" id="GO:0003824">
    <property type="term" value="F:catalytic activity"/>
    <property type="evidence" value="ECO:0007669"/>
    <property type="project" value="UniProtKB-ARBA"/>
</dbReference>
<proteinExistence type="inferred from homology"/>
<dbReference type="InterPro" id="IPR001753">
    <property type="entry name" value="Enoyl-CoA_hydra/iso"/>
</dbReference>
<organism evidence="2 3">
    <name type="scientific">Bradyrhizobium japonicum</name>
    <dbReference type="NCBI Taxonomy" id="375"/>
    <lineage>
        <taxon>Bacteria</taxon>
        <taxon>Pseudomonadati</taxon>
        <taxon>Pseudomonadota</taxon>
        <taxon>Alphaproteobacteria</taxon>
        <taxon>Hyphomicrobiales</taxon>
        <taxon>Nitrobacteraceae</taxon>
        <taxon>Bradyrhizobium</taxon>
    </lineage>
</organism>
<comment type="similarity">
    <text evidence="1">Belongs to the enoyl-CoA hydratase/isomerase family.</text>
</comment>
<dbReference type="InterPro" id="IPR014748">
    <property type="entry name" value="Enoyl-CoA_hydra_C"/>
</dbReference>
<dbReference type="STRING" id="375.BKD09_RS40210"/>
<protein>
    <submittedName>
        <fullName evidence="2">Crotonase</fullName>
    </submittedName>
</protein>
<reference evidence="2 3" key="1">
    <citation type="submission" date="2014-09" db="EMBL/GenBank/DDBJ databases">
        <title>Draft genome of Bradyrhizobium japonicum Is-34.</title>
        <authorList>
            <person name="Tsurumaru H."/>
            <person name="Yamakawa T."/>
            <person name="Hashimoto S."/>
            <person name="Okizaki K."/>
            <person name="Kanesaki Y."/>
            <person name="Yoshikawa H."/>
            <person name="Yajima S."/>
        </authorList>
    </citation>
    <scope>NUCLEOTIDE SEQUENCE [LARGE SCALE GENOMIC DNA]</scope>
    <source>
        <strain evidence="2 3">Is-34</strain>
    </source>
</reference>
<evidence type="ECO:0000256" key="1">
    <source>
        <dbReference type="ARBA" id="ARBA00005254"/>
    </source>
</evidence>
<gene>
    <name evidence="2" type="ORF">MA20_09820</name>
</gene>
<accession>A0A0A3Z1M8</accession>
<dbReference type="CDD" id="cd06558">
    <property type="entry name" value="crotonase-like"/>
    <property type="match status" value="1"/>
</dbReference>
<dbReference type="PANTHER" id="PTHR43459:SF1">
    <property type="entry name" value="EG:BACN32G11.4 PROTEIN"/>
    <property type="match status" value="1"/>
</dbReference>
<dbReference type="InterPro" id="IPR029045">
    <property type="entry name" value="ClpP/crotonase-like_dom_sf"/>
</dbReference>
<dbReference type="AlphaFoldDB" id="A0A0A3Z1M8"/>
<dbReference type="PANTHER" id="PTHR43459">
    <property type="entry name" value="ENOYL-COA HYDRATASE"/>
    <property type="match status" value="1"/>
</dbReference>
<dbReference type="eggNOG" id="COG1024">
    <property type="taxonomic scope" value="Bacteria"/>
</dbReference>